<dbReference type="EMBL" id="BLYJ01000043">
    <property type="protein sequence ID" value="GFO89345.1"/>
    <property type="molecule type" value="Genomic_DNA"/>
</dbReference>
<reference evidence="2 3" key="1">
    <citation type="submission" date="2020-06" db="EMBL/GenBank/DDBJ databases">
        <title>Characterization of fructooligosaccharide metabolism and fructooligosaccharide-degrading enzymes in human commensal butyrate producers.</title>
        <authorList>
            <person name="Tanno H."/>
            <person name="Fujii T."/>
            <person name="Hirano K."/>
            <person name="Maeno S."/>
            <person name="Tonozuka T."/>
            <person name="Sakamoto M."/>
            <person name="Ohkuma M."/>
            <person name="Tochio T."/>
            <person name="Endo A."/>
        </authorList>
    </citation>
    <scope>NUCLEOTIDE SEQUENCE [LARGE SCALE GENOMIC DNA]</scope>
    <source>
        <strain evidence="2 3">JCM 31056</strain>
    </source>
</reference>
<evidence type="ECO:0008006" key="4">
    <source>
        <dbReference type="Google" id="ProtNLM"/>
    </source>
</evidence>
<proteinExistence type="predicted"/>
<feature type="region of interest" description="Disordered" evidence="1">
    <location>
        <begin position="1"/>
        <end position="29"/>
    </location>
</feature>
<protein>
    <recommendedName>
        <fullName evidence="4">Transposase</fullName>
    </recommendedName>
</protein>
<evidence type="ECO:0000313" key="2">
    <source>
        <dbReference type="EMBL" id="GFO89345.1"/>
    </source>
</evidence>
<sequence length="59" mass="6886">MRKYNEKGIEGLVDKPGKRKAESEMTEAEKLRAENRILEARNRRLKTENAVLKNSRNSK</sequence>
<organism evidence="2 3">
    <name type="scientific">Butyricicoccus faecihominis</name>
    <dbReference type="NCBI Taxonomy" id="1712515"/>
    <lineage>
        <taxon>Bacteria</taxon>
        <taxon>Bacillati</taxon>
        <taxon>Bacillota</taxon>
        <taxon>Clostridia</taxon>
        <taxon>Eubacteriales</taxon>
        <taxon>Butyricicoccaceae</taxon>
        <taxon>Butyricicoccus</taxon>
    </lineage>
</organism>
<gene>
    <name evidence="2" type="ORF">BUFA31_25090</name>
</gene>
<evidence type="ECO:0000256" key="1">
    <source>
        <dbReference type="SAM" id="MobiDB-lite"/>
    </source>
</evidence>
<dbReference type="Proteomes" id="UP000620147">
    <property type="component" value="Unassembled WGS sequence"/>
</dbReference>
<accession>A0ABQ1E2Z0</accession>
<name>A0ABQ1E2Z0_9FIRM</name>
<comment type="caution">
    <text evidence="2">The sequence shown here is derived from an EMBL/GenBank/DDBJ whole genome shotgun (WGS) entry which is preliminary data.</text>
</comment>
<keyword evidence="3" id="KW-1185">Reference proteome</keyword>
<evidence type="ECO:0000313" key="3">
    <source>
        <dbReference type="Proteomes" id="UP000620147"/>
    </source>
</evidence>